<keyword evidence="1" id="KW-0812">Transmembrane</keyword>
<evidence type="ECO:0000256" key="1">
    <source>
        <dbReference type="SAM" id="Phobius"/>
    </source>
</evidence>
<dbReference type="Proteomes" id="UP000283474">
    <property type="component" value="Chromosome"/>
</dbReference>
<feature type="transmembrane region" description="Helical" evidence="1">
    <location>
        <begin position="15"/>
        <end position="36"/>
    </location>
</feature>
<protein>
    <recommendedName>
        <fullName evidence="4">Pilus assembly protein TadE</fullName>
    </recommendedName>
</protein>
<dbReference type="RefSeq" id="WP_128354296.1">
    <property type="nucleotide sequence ID" value="NZ_CP022987.1"/>
</dbReference>
<organism evidence="2 3">
    <name type="scientific">Pollutimonas thiosulfatoxidans</name>
    <dbReference type="NCBI Taxonomy" id="2028345"/>
    <lineage>
        <taxon>Bacteria</taxon>
        <taxon>Pseudomonadati</taxon>
        <taxon>Pseudomonadota</taxon>
        <taxon>Betaproteobacteria</taxon>
        <taxon>Burkholderiales</taxon>
        <taxon>Alcaligenaceae</taxon>
        <taxon>Pollutimonas</taxon>
    </lineage>
</organism>
<keyword evidence="3" id="KW-1185">Reference proteome</keyword>
<name>A0A410GAC4_9BURK</name>
<reference evidence="2 3" key="1">
    <citation type="submission" date="2017-08" db="EMBL/GenBank/DDBJ databases">
        <authorList>
            <person name="Park S.-J."/>
            <person name="Kim H."/>
        </authorList>
    </citation>
    <scope>NUCLEOTIDE SEQUENCE [LARGE SCALE GENOMIC DNA]</scope>
    <source>
        <strain evidence="3">ye3</strain>
    </source>
</reference>
<dbReference type="KEGG" id="pus:CKA81_04940"/>
<sequence>MRRPSYVRTQDGQSLLEGMVALLVLGSIWAGVAWLGRLQDIALTTQHASGRAAFAAARQDTAGLPDRLREGFFDRPAHQWADRAGSRLLAATPDDVLISLDRGPVLSLLAQPGGSGSVATQLRSDWALHDTGLITARVVSRPTSALSHNRPDGILGLRILDISLPVLARHTSILIGAGHAPADTSVQRILRQSGLAWSGAANASKSAGRMVAGIMNDVDDGWDRPTPDFDWLLPWAGRVPGRHLSRAGGSDD</sequence>
<dbReference type="AlphaFoldDB" id="A0A410GAC4"/>
<evidence type="ECO:0008006" key="4">
    <source>
        <dbReference type="Google" id="ProtNLM"/>
    </source>
</evidence>
<dbReference type="EMBL" id="CP022987">
    <property type="protein sequence ID" value="QAA93254.1"/>
    <property type="molecule type" value="Genomic_DNA"/>
</dbReference>
<evidence type="ECO:0000313" key="2">
    <source>
        <dbReference type="EMBL" id="QAA93254.1"/>
    </source>
</evidence>
<dbReference type="OrthoDB" id="8642119at2"/>
<proteinExistence type="predicted"/>
<evidence type="ECO:0000313" key="3">
    <source>
        <dbReference type="Proteomes" id="UP000283474"/>
    </source>
</evidence>
<gene>
    <name evidence="2" type="ORF">CKA81_04940</name>
</gene>
<keyword evidence="1" id="KW-1133">Transmembrane helix</keyword>
<keyword evidence="1" id="KW-0472">Membrane</keyword>
<accession>A0A410GAC4</accession>